<dbReference type="RefSeq" id="WP_108855350.1">
    <property type="nucleotide sequence ID" value="NZ_OMOI01000001.1"/>
</dbReference>
<keyword evidence="3" id="KW-1185">Reference proteome</keyword>
<dbReference type="PANTHER" id="PTHR42834">
    <property type="entry name" value="ENDONUCLEASE/EXONUCLEASE/PHOSPHATASE FAMILY PROTEIN (AFU_ORTHOLOGUE AFUA_3G09210)"/>
    <property type="match status" value="1"/>
</dbReference>
<dbReference type="Gene3D" id="3.60.10.10">
    <property type="entry name" value="Endonuclease/exonuclease/phosphatase"/>
    <property type="match status" value="1"/>
</dbReference>
<proteinExistence type="predicted"/>
<organism evidence="2 3">
    <name type="scientific">Aliiroseovarius pelagivivens</name>
    <dbReference type="NCBI Taxonomy" id="1639690"/>
    <lineage>
        <taxon>Bacteria</taxon>
        <taxon>Pseudomonadati</taxon>
        <taxon>Pseudomonadota</taxon>
        <taxon>Alphaproteobacteria</taxon>
        <taxon>Rhodobacterales</taxon>
        <taxon>Paracoccaceae</taxon>
        <taxon>Aliiroseovarius</taxon>
    </lineage>
</organism>
<dbReference type="PANTHER" id="PTHR42834:SF1">
    <property type="entry name" value="ENDONUCLEASE_EXONUCLEASE_PHOSPHATASE FAMILY PROTEIN (AFU_ORTHOLOGUE AFUA_3G09210)"/>
    <property type="match status" value="1"/>
</dbReference>
<gene>
    <name evidence="2" type="ORF">ALP8811_00219</name>
</gene>
<evidence type="ECO:0000313" key="2">
    <source>
        <dbReference type="EMBL" id="SPF75233.1"/>
    </source>
</evidence>
<dbReference type="GO" id="GO:0003824">
    <property type="term" value="F:catalytic activity"/>
    <property type="evidence" value="ECO:0007669"/>
    <property type="project" value="InterPro"/>
</dbReference>
<accession>A0A2R8AGP4</accession>
<dbReference type="Pfam" id="PF03372">
    <property type="entry name" value="Exo_endo_phos"/>
    <property type="match status" value="1"/>
</dbReference>
<dbReference type="SUPFAM" id="SSF56219">
    <property type="entry name" value="DNase I-like"/>
    <property type="match status" value="1"/>
</dbReference>
<evidence type="ECO:0000259" key="1">
    <source>
        <dbReference type="Pfam" id="PF03372"/>
    </source>
</evidence>
<evidence type="ECO:0000313" key="3">
    <source>
        <dbReference type="Proteomes" id="UP000244911"/>
    </source>
</evidence>
<feature type="domain" description="Endonuclease/exonuclease/phosphatase" evidence="1">
    <location>
        <begin position="39"/>
        <end position="350"/>
    </location>
</feature>
<dbReference type="AlphaFoldDB" id="A0A2R8AGP4"/>
<dbReference type="OrthoDB" id="833328at2"/>
<dbReference type="Proteomes" id="UP000244911">
    <property type="component" value="Unassembled WGS sequence"/>
</dbReference>
<reference evidence="2 3" key="1">
    <citation type="submission" date="2018-03" db="EMBL/GenBank/DDBJ databases">
        <authorList>
            <person name="Keele B.F."/>
        </authorList>
    </citation>
    <scope>NUCLEOTIDE SEQUENCE [LARGE SCALE GENOMIC DNA]</scope>
    <source>
        <strain evidence="2 3">CECT 8811</strain>
    </source>
</reference>
<dbReference type="InterPro" id="IPR005135">
    <property type="entry name" value="Endo/exonuclease/phosphatase"/>
</dbReference>
<dbReference type="EMBL" id="OMOI01000001">
    <property type="protein sequence ID" value="SPF75233.1"/>
    <property type="molecule type" value="Genomic_DNA"/>
</dbReference>
<name>A0A2R8AGP4_9RHOB</name>
<protein>
    <recommendedName>
        <fullName evidence="1">Endonuclease/exonuclease/phosphatase domain-containing protein</fullName>
    </recommendedName>
</protein>
<sequence>MTDFTIASFNVKNLIGADQEFYQFLSYTPEEYAWKRDWMADQMMSLDADIIGFQEIFEEDALLDVIGEANTRAHNLNAATIPDETKRYHRKAIFRKLATHPWPKDGLVFAPNSADGGPGERRPGVAVLSRFGFVGDPEIIQDLPEPVTIPFPALRGDEGDAGSYTLTRLSRPILKVRVPVGDQVITIFNCHLKSKLGEFIRPEGAPFAPEADLTRYDPVGRALGAARSAMRRMAEAWVLRKLVVAEIKAGHPVAVLGDFNDGEHAVSSEIIAGEVPFKNYSWMLRHDAKTDRDRYSREENKQITGAVEAVRLHSAEKLFVRKSLRDMVYTSAFGGVFESIDQIFLSRHFHPDNPKRIADMTYFSVLNDHITDGSHPEAPYNKLASDHGQIMAHLTLLGDEE</sequence>
<dbReference type="InterPro" id="IPR036691">
    <property type="entry name" value="Endo/exonu/phosph_ase_sf"/>
</dbReference>